<dbReference type="GO" id="GO:0008270">
    <property type="term" value="F:zinc ion binding"/>
    <property type="evidence" value="ECO:0007669"/>
    <property type="project" value="InterPro"/>
</dbReference>
<feature type="domain" description="Enoyl reductase (ER)" evidence="2">
    <location>
        <begin position="41"/>
        <end position="373"/>
    </location>
</feature>
<dbReference type="InterPro" id="IPR002364">
    <property type="entry name" value="Quin_OxRdtase/zeta-crystal_CS"/>
</dbReference>
<dbReference type="OrthoDB" id="3509362at2759"/>
<dbReference type="PANTHER" id="PTHR11695">
    <property type="entry name" value="ALCOHOL DEHYDROGENASE RELATED"/>
    <property type="match status" value="1"/>
</dbReference>
<dbReference type="Gene3D" id="3.40.50.720">
    <property type="entry name" value="NAD(P)-binding Rossmann-like Domain"/>
    <property type="match status" value="1"/>
</dbReference>
<dbReference type="Pfam" id="PF08240">
    <property type="entry name" value="ADH_N"/>
    <property type="match status" value="1"/>
</dbReference>
<evidence type="ECO:0000259" key="2">
    <source>
        <dbReference type="SMART" id="SM00829"/>
    </source>
</evidence>
<name>A0A9P8I7P1_9PEZI</name>
<dbReference type="GO" id="GO:0005739">
    <property type="term" value="C:mitochondrion"/>
    <property type="evidence" value="ECO:0007669"/>
    <property type="project" value="TreeGrafter"/>
</dbReference>
<dbReference type="InterPro" id="IPR020843">
    <property type="entry name" value="ER"/>
</dbReference>
<evidence type="ECO:0000313" key="4">
    <source>
        <dbReference type="Proteomes" id="UP000698800"/>
    </source>
</evidence>
<accession>A0A9P8I7P1</accession>
<dbReference type="SMART" id="SM00829">
    <property type="entry name" value="PKS_ER"/>
    <property type="match status" value="1"/>
</dbReference>
<evidence type="ECO:0000256" key="1">
    <source>
        <dbReference type="ARBA" id="ARBA00023002"/>
    </source>
</evidence>
<dbReference type="GO" id="GO:0016491">
    <property type="term" value="F:oxidoreductase activity"/>
    <property type="evidence" value="ECO:0007669"/>
    <property type="project" value="UniProtKB-KW"/>
</dbReference>
<dbReference type="Gene3D" id="3.90.180.10">
    <property type="entry name" value="Medium-chain alcohol dehydrogenases, catalytic domain"/>
    <property type="match status" value="1"/>
</dbReference>
<dbReference type="Pfam" id="PF13602">
    <property type="entry name" value="ADH_zinc_N_2"/>
    <property type="match status" value="1"/>
</dbReference>
<dbReference type="EMBL" id="JAGHQL010000014">
    <property type="protein sequence ID" value="KAH0544779.1"/>
    <property type="molecule type" value="Genomic_DNA"/>
</dbReference>
<dbReference type="PANTHER" id="PTHR11695:SF294">
    <property type="entry name" value="RETICULON-4-INTERACTING PROTEIN 1, MITOCHONDRIAL"/>
    <property type="match status" value="1"/>
</dbReference>
<dbReference type="InterPro" id="IPR011032">
    <property type="entry name" value="GroES-like_sf"/>
</dbReference>
<gene>
    <name evidence="3" type="ORF">FGG08_001146</name>
</gene>
<dbReference type="Proteomes" id="UP000698800">
    <property type="component" value="Unassembled WGS sequence"/>
</dbReference>
<dbReference type="SUPFAM" id="SSF50129">
    <property type="entry name" value="GroES-like"/>
    <property type="match status" value="1"/>
</dbReference>
<keyword evidence="1" id="KW-0560">Oxidoreductase</keyword>
<sequence>MVTLDVQSSPNDVIPIHCCYPAAMAETTMRAWTHTQIGVPSKVLSLKPDVKKPVLTNPTDVLVRITHASLSPGASLMMQFAPFIFRHTPAIPEVDFSGTVVAVGSSVPESRNLSAGDAVFGSITLGPHLKRGAGALAEYVVVDHTGVVRTPDGMDAGEAAGLGVSGCTALVLVRAAELKAGERVLVYGASGGVGGFVVQMCKNAVGEEGKVVCVCSGRSEEAVRGLGADEIIDYTAHSSLPAYLKSHHSSPPFTSIIDAHGSSDLYLNSSDYLAPEGSYVTVGVAHSDYTVPSMLYAVYSMLWNAWVPHWLGGGERRYVNANVTANLEMLEELGRLVREGKIRVLVDSRWDGRDALKAYERLRGRHARGKIIVKISPDSL</sequence>
<dbReference type="PROSITE" id="PS01162">
    <property type="entry name" value="QOR_ZETA_CRYSTAL"/>
    <property type="match status" value="1"/>
</dbReference>
<proteinExistence type="predicted"/>
<comment type="caution">
    <text evidence="3">The sequence shown here is derived from an EMBL/GenBank/DDBJ whole genome shotgun (WGS) entry which is preliminary data.</text>
</comment>
<evidence type="ECO:0000313" key="3">
    <source>
        <dbReference type="EMBL" id="KAH0544779.1"/>
    </source>
</evidence>
<dbReference type="InterPro" id="IPR036291">
    <property type="entry name" value="NAD(P)-bd_dom_sf"/>
</dbReference>
<dbReference type="CDD" id="cd08267">
    <property type="entry name" value="MDR1"/>
    <property type="match status" value="1"/>
</dbReference>
<dbReference type="InterPro" id="IPR013154">
    <property type="entry name" value="ADH-like_N"/>
</dbReference>
<protein>
    <recommendedName>
        <fullName evidence="2">Enoyl reductase (ER) domain-containing protein</fullName>
    </recommendedName>
</protein>
<dbReference type="InterPro" id="IPR050700">
    <property type="entry name" value="YIM1/Zinc_Alcohol_DH_Fams"/>
</dbReference>
<dbReference type="SUPFAM" id="SSF51735">
    <property type="entry name" value="NAD(P)-binding Rossmann-fold domains"/>
    <property type="match status" value="1"/>
</dbReference>
<dbReference type="AlphaFoldDB" id="A0A9P8I7P1"/>
<organism evidence="3 4">
    <name type="scientific">Glutinoglossum americanum</name>
    <dbReference type="NCBI Taxonomy" id="1670608"/>
    <lineage>
        <taxon>Eukaryota</taxon>
        <taxon>Fungi</taxon>
        <taxon>Dikarya</taxon>
        <taxon>Ascomycota</taxon>
        <taxon>Pezizomycotina</taxon>
        <taxon>Geoglossomycetes</taxon>
        <taxon>Geoglossales</taxon>
        <taxon>Geoglossaceae</taxon>
        <taxon>Glutinoglossum</taxon>
    </lineage>
</organism>
<reference evidence="3" key="1">
    <citation type="submission" date="2021-03" db="EMBL/GenBank/DDBJ databases">
        <title>Comparative genomics and phylogenomic investigation of the class Geoglossomycetes provide insights into ecological specialization and systematics.</title>
        <authorList>
            <person name="Melie T."/>
            <person name="Pirro S."/>
            <person name="Miller A.N."/>
            <person name="Quandt A."/>
        </authorList>
    </citation>
    <scope>NUCLEOTIDE SEQUENCE</scope>
    <source>
        <strain evidence="3">GBOQ0MN5Z8</strain>
    </source>
</reference>
<keyword evidence="4" id="KW-1185">Reference proteome</keyword>